<proteinExistence type="inferred from homology"/>
<dbReference type="GO" id="GO:0071513">
    <property type="term" value="C:phosphopantothenoylcysteine decarboxylase complex"/>
    <property type="evidence" value="ECO:0007669"/>
    <property type="project" value="TreeGrafter"/>
</dbReference>
<dbReference type="KEGG" id="crq:GCK72_018580"/>
<dbReference type="OrthoDB" id="1532798at2759"/>
<reference evidence="3" key="1">
    <citation type="submission" date="2007-07" db="EMBL/GenBank/DDBJ databases">
        <title>PCAP assembly of the Caenorhabditis remanei genome.</title>
        <authorList>
            <consortium name="The Caenorhabditis remanei Sequencing Consortium"/>
            <person name="Wilson R.K."/>
        </authorList>
    </citation>
    <scope>NUCLEOTIDE SEQUENCE [LARGE SCALE GENOMIC DNA]</scope>
    <source>
        <strain evidence="3">PB4641</strain>
    </source>
</reference>
<evidence type="ECO:0000256" key="1">
    <source>
        <dbReference type="ARBA" id="ARBA00022993"/>
    </source>
</evidence>
<accession>E3LPB8</accession>
<dbReference type="FunCoup" id="E3LPB8">
    <property type="interactions" value="1842"/>
</dbReference>
<dbReference type="InterPro" id="IPR003382">
    <property type="entry name" value="Flavoprotein"/>
</dbReference>
<dbReference type="AlphaFoldDB" id="E3LPB8"/>
<comment type="similarity">
    <text evidence="2">Belongs to the HFCD (homooligomeric flavin containing Cys decarboxylase) superfamily.</text>
</comment>
<keyword evidence="1" id="KW-0173">Coenzyme A biosynthesis</keyword>
<dbReference type="GO" id="GO:0010181">
    <property type="term" value="F:FMN binding"/>
    <property type="evidence" value="ECO:0007669"/>
    <property type="project" value="TreeGrafter"/>
</dbReference>
<dbReference type="EMBL" id="DS268412">
    <property type="protein sequence ID" value="EFP05428.1"/>
    <property type="molecule type" value="Genomic_DNA"/>
</dbReference>
<dbReference type="PANTHER" id="PTHR14359:SF6">
    <property type="entry name" value="PHOSPHOPANTOTHENOYLCYSTEINE DECARBOXYLASE"/>
    <property type="match status" value="1"/>
</dbReference>
<evidence type="ECO:0000256" key="2">
    <source>
        <dbReference type="ARBA" id="ARBA00038350"/>
    </source>
</evidence>
<protein>
    <submittedName>
        <fullName evidence="3">Uncharacterized protein</fullName>
    </submittedName>
</protein>
<dbReference type="RefSeq" id="XP_003114090.2">
    <property type="nucleotide sequence ID" value="XM_003114042.2"/>
</dbReference>
<keyword evidence="4" id="KW-1185">Reference proteome</keyword>
<dbReference type="Gene3D" id="3.40.50.1950">
    <property type="entry name" value="Flavin prenyltransferase-like"/>
    <property type="match status" value="1"/>
</dbReference>
<dbReference type="eggNOG" id="KOG0672">
    <property type="taxonomic scope" value="Eukaryota"/>
</dbReference>
<dbReference type="OMA" id="KELMCGE"/>
<dbReference type="Pfam" id="PF02441">
    <property type="entry name" value="Flavoprotein"/>
    <property type="match status" value="1"/>
</dbReference>
<name>E3LPB8_CAERE</name>
<dbReference type="PANTHER" id="PTHR14359">
    <property type="entry name" value="HOMO-OLIGOMERIC FLAVIN CONTAINING CYS DECARBOXYLASE FAMILY"/>
    <property type="match status" value="1"/>
</dbReference>
<dbReference type="CTD" id="9812404"/>
<dbReference type="Proteomes" id="UP000008281">
    <property type="component" value="Unassembled WGS sequence"/>
</dbReference>
<dbReference type="STRING" id="31234.E3LPB8"/>
<dbReference type="GO" id="GO:0004633">
    <property type="term" value="F:phosphopantothenoylcysteine decarboxylase activity"/>
    <property type="evidence" value="ECO:0007669"/>
    <property type="project" value="TreeGrafter"/>
</dbReference>
<dbReference type="InterPro" id="IPR036551">
    <property type="entry name" value="Flavin_trans-like"/>
</dbReference>
<gene>
    <name evidence="3" type="ORF">CRE_27558</name>
</gene>
<dbReference type="GeneID" id="9812404"/>
<evidence type="ECO:0000313" key="3">
    <source>
        <dbReference type="EMBL" id="EFP05428.1"/>
    </source>
</evidence>
<organism evidence="4">
    <name type="scientific">Caenorhabditis remanei</name>
    <name type="common">Caenorhabditis vulgaris</name>
    <dbReference type="NCBI Taxonomy" id="31234"/>
    <lineage>
        <taxon>Eukaryota</taxon>
        <taxon>Metazoa</taxon>
        <taxon>Ecdysozoa</taxon>
        <taxon>Nematoda</taxon>
        <taxon>Chromadorea</taxon>
        <taxon>Rhabditida</taxon>
        <taxon>Rhabditina</taxon>
        <taxon>Rhabditomorpha</taxon>
        <taxon>Rhabditoidea</taxon>
        <taxon>Rhabditidae</taxon>
        <taxon>Peloderinae</taxon>
        <taxon>Caenorhabditis</taxon>
    </lineage>
</organism>
<dbReference type="SUPFAM" id="SSF52507">
    <property type="entry name" value="Homo-oligomeric flavin-containing Cys decarboxylases, HFCD"/>
    <property type="match status" value="1"/>
</dbReference>
<dbReference type="GO" id="GO:0015937">
    <property type="term" value="P:coenzyme A biosynthetic process"/>
    <property type="evidence" value="ECO:0007669"/>
    <property type="project" value="UniProtKB-KW"/>
</dbReference>
<evidence type="ECO:0000313" key="4">
    <source>
        <dbReference type="Proteomes" id="UP000008281"/>
    </source>
</evidence>
<dbReference type="HOGENOM" id="CLU_033319_3_2_1"/>
<sequence length="282" mass="31964">MMLVHEEYTMNGLENQYTCTPRGLSSLRDFPNHYSVCLSSRLLHGMSDEIPIKRKRTSSNDSTGSHSNDCRPPLTRSHKIVRDDPSKHHLLLILTGSIAVMKIPELISELYHKIGKERLIIKVVTTENAAKLCQIQKFEFDEVVYEDRDEWSMWRERGDPVLHIELRKWADSALIAPLDANSLAKIANGLCDNLVTSIIRAWDLSKVCYFAPAMNTLMWENPLTLQHRTVLKSLLKFKEICPIQKELICGDTGNGAMASVATIVSLIAAHVRDQQAIRIRCS</sequence>